<comment type="caution">
    <text evidence="9">The sequence shown here is derived from an EMBL/GenBank/DDBJ whole genome shotgun (WGS) entry which is preliminary data.</text>
</comment>
<dbReference type="SMART" id="SM00066">
    <property type="entry name" value="GAL4"/>
    <property type="match status" value="1"/>
</dbReference>
<keyword evidence="5" id="KW-0804">Transcription</keyword>
<dbReference type="Pfam" id="PF00172">
    <property type="entry name" value="Zn_clus"/>
    <property type="match status" value="1"/>
</dbReference>
<dbReference type="PANTHER" id="PTHR31944">
    <property type="entry name" value="HEME-RESPONSIVE ZINC FINGER TRANSCRIPTION FACTOR HAP1"/>
    <property type="match status" value="1"/>
</dbReference>
<dbReference type="CDD" id="cd12148">
    <property type="entry name" value="fungal_TF_MHR"/>
    <property type="match status" value="1"/>
</dbReference>
<dbReference type="PANTHER" id="PTHR31944:SF130">
    <property type="entry name" value="ZN(II)2CYS6 TRANSCRIPTION FACTO (EUROFUNG)"/>
    <property type="match status" value="1"/>
</dbReference>
<evidence type="ECO:0000259" key="8">
    <source>
        <dbReference type="PROSITE" id="PS50048"/>
    </source>
</evidence>
<dbReference type="InterPro" id="IPR051430">
    <property type="entry name" value="Fungal_TF_Env_Response"/>
</dbReference>
<gene>
    <name evidence="9" type="ORF">PG994_001614</name>
</gene>
<dbReference type="Proteomes" id="UP001480595">
    <property type="component" value="Unassembled WGS sequence"/>
</dbReference>
<evidence type="ECO:0000256" key="7">
    <source>
        <dbReference type="SAM" id="MobiDB-lite"/>
    </source>
</evidence>
<dbReference type="SUPFAM" id="SSF57701">
    <property type="entry name" value="Zn2/Cys6 DNA-binding domain"/>
    <property type="match status" value="1"/>
</dbReference>
<feature type="compositionally biased region" description="Polar residues" evidence="7">
    <location>
        <begin position="155"/>
        <end position="169"/>
    </location>
</feature>
<dbReference type="Pfam" id="PF04082">
    <property type="entry name" value="Fungal_trans"/>
    <property type="match status" value="1"/>
</dbReference>
<evidence type="ECO:0000313" key="10">
    <source>
        <dbReference type="Proteomes" id="UP001480595"/>
    </source>
</evidence>
<feature type="domain" description="Zn(2)-C6 fungal-type" evidence="8">
    <location>
        <begin position="54"/>
        <end position="85"/>
    </location>
</feature>
<keyword evidence="10" id="KW-1185">Reference proteome</keyword>
<dbReference type="InterPro" id="IPR007219">
    <property type="entry name" value="XnlR_reg_dom"/>
</dbReference>
<dbReference type="GeneID" id="92086086"/>
<dbReference type="EMBL" id="JAQQWL010000002">
    <property type="protein sequence ID" value="KAK8086640.1"/>
    <property type="molecule type" value="Genomic_DNA"/>
</dbReference>
<feature type="region of interest" description="Disordered" evidence="7">
    <location>
        <begin position="1"/>
        <end position="50"/>
    </location>
</feature>
<reference evidence="9 10" key="1">
    <citation type="submission" date="2023-01" db="EMBL/GenBank/DDBJ databases">
        <title>Analysis of 21 Apiospora genomes using comparative genomics revels a genus with tremendous synthesis potential of carbohydrate active enzymes and secondary metabolites.</title>
        <authorList>
            <person name="Sorensen T."/>
        </authorList>
    </citation>
    <scope>NUCLEOTIDE SEQUENCE [LARGE SCALE GENOMIC DNA]</scope>
    <source>
        <strain evidence="9 10">CBS 135458</strain>
    </source>
</reference>
<dbReference type="PROSITE" id="PS00463">
    <property type="entry name" value="ZN2_CY6_FUNGAL_1"/>
    <property type="match status" value="1"/>
</dbReference>
<dbReference type="CDD" id="cd00067">
    <property type="entry name" value="GAL4"/>
    <property type="match status" value="1"/>
</dbReference>
<feature type="compositionally biased region" description="Basic and acidic residues" evidence="7">
    <location>
        <begin position="14"/>
        <end position="41"/>
    </location>
</feature>
<keyword evidence="4" id="KW-0238">DNA-binding</keyword>
<evidence type="ECO:0000256" key="2">
    <source>
        <dbReference type="ARBA" id="ARBA00022833"/>
    </source>
</evidence>
<evidence type="ECO:0000256" key="6">
    <source>
        <dbReference type="ARBA" id="ARBA00023242"/>
    </source>
</evidence>
<protein>
    <submittedName>
        <fullName evidence="9">C6 zinc finger domain containing protein</fullName>
    </submittedName>
</protein>
<dbReference type="InterPro" id="IPR036864">
    <property type="entry name" value="Zn2-C6_fun-type_DNA-bd_sf"/>
</dbReference>
<organism evidence="9 10">
    <name type="scientific">Apiospora phragmitis</name>
    <dbReference type="NCBI Taxonomy" id="2905665"/>
    <lineage>
        <taxon>Eukaryota</taxon>
        <taxon>Fungi</taxon>
        <taxon>Dikarya</taxon>
        <taxon>Ascomycota</taxon>
        <taxon>Pezizomycotina</taxon>
        <taxon>Sordariomycetes</taxon>
        <taxon>Xylariomycetidae</taxon>
        <taxon>Amphisphaeriales</taxon>
        <taxon>Apiosporaceae</taxon>
        <taxon>Apiospora</taxon>
    </lineage>
</organism>
<feature type="region of interest" description="Disordered" evidence="7">
    <location>
        <begin position="155"/>
        <end position="188"/>
    </location>
</feature>
<evidence type="ECO:0000313" key="9">
    <source>
        <dbReference type="EMBL" id="KAK8086640.1"/>
    </source>
</evidence>
<dbReference type="Gene3D" id="4.10.240.10">
    <property type="entry name" value="Zn(2)-C6 fungal-type DNA-binding domain"/>
    <property type="match status" value="1"/>
</dbReference>
<evidence type="ECO:0000256" key="1">
    <source>
        <dbReference type="ARBA" id="ARBA00022723"/>
    </source>
</evidence>
<accession>A0ABR1WTZ5</accession>
<proteinExistence type="predicted"/>
<evidence type="ECO:0000256" key="3">
    <source>
        <dbReference type="ARBA" id="ARBA00023015"/>
    </source>
</evidence>
<dbReference type="PROSITE" id="PS50048">
    <property type="entry name" value="ZN2_CY6_FUNGAL_2"/>
    <property type="match status" value="1"/>
</dbReference>
<keyword evidence="2" id="KW-0862">Zinc</keyword>
<sequence>MVDTTDTTAAAPEKLTHPLHLDDGHHDDQHDEGSHTHDESTSHPPRKRQRVRLSCLECRRRKLSCSRELPCDRCVKSGTPERCTYEARPRGDGSVSGRASSALLSDHHGLVLHAGDSSHPHRDIEPSVLRDAARDHDRIKRLELEVSQLRSALSKQTSLDGTTVASPSTLREALKESPAAPIEAPPGCANEPSDGLECRFVKGNQFKARYFGPHNSWSSFYQLHGLMPFMRETANQWLRPLNIQSKDRVKRKEDREKRFLEPDASLEALLPPKTEVDLLVNKYLDHFEQLHRILHLPSFWREYNSFWDPTTPRYAAFTALVLAILSISNSLDEQAAKFVGVKSSSYQTAERWIKACDVWLEKQSQKHRKLIHYQIICLLHVARRINVIKKKRQWASSAALVADGISVGLHRDPDSVSTKITPFYSEMRRRLWATMMEFDIQASFEQGLPTMLSQLDIQARAPRNIDDDAFDEDSESLPASCPSDKYTFASYQHISRQSLQLRLELSQVLSGPALHWDWEQATKYRDLVLQEIDSLPPLDQLSKDTDAVSQPILGYTLLHLQLRQYLIPLHQPFLKLRQFNSKYQVAEYFYYNAARDLVLMHDRLFQQGMRALYFLRDDASNAAMNLAHVSLLQPKGSWYCAGDSHKPLSFLSIYIHRRTRLRILLLIMNLADSLGLILSNSTETIRLMEKCLVMKEDRILRVGNNDPWGYSSLCAAIGLLETHLGIKTSDAAKASSAERFISLHYKLLVYQSVDASQPPSGPESYSGPKPNTPSSIYGASPLSSSLGLPSATVAATPTLPSVSMPWLMPIADTSQSSQPFGLNPDYNLDLLGTNLNDLWGVDFNENFF</sequence>
<keyword evidence="3" id="KW-0805">Transcription regulation</keyword>
<keyword evidence="1" id="KW-0479">Metal-binding</keyword>
<dbReference type="RefSeq" id="XP_066721164.1">
    <property type="nucleotide sequence ID" value="XM_066853023.1"/>
</dbReference>
<keyword evidence="6" id="KW-0539">Nucleus</keyword>
<evidence type="ECO:0000256" key="5">
    <source>
        <dbReference type="ARBA" id="ARBA00023163"/>
    </source>
</evidence>
<dbReference type="InterPro" id="IPR001138">
    <property type="entry name" value="Zn2Cys6_DnaBD"/>
</dbReference>
<name>A0ABR1WTZ5_9PEZI</name>
<evidence type="ECO:0000256" key="4">
    <source>
        <dbReference type="ARBA" id="ARBA00023125"/>
    </source>
</evidence>